<proteinExistence type="predicted"/>
<dbReference type="OrthoDB" id="1809356at2"/>
<sequence>MDINHAIKQIILHHRKAVQKVAWEFMGDVDTLYTLRSLSVKIEDESFHVLGDSDKYVIMVRKSSIDNDVLMFGKVDKHDLEKTVERDIKRIGLAILAIRHIDDDQYMDNLLSRKEELLDQLILCFDDERFDLADGTSYTLRELKNAIA</sequence>
<name>L0F1P6_DESDL</name>
<accession>L0F1P6</accession>
<evidence type="ECO:0000313" key="1">
    <source>
        <dbReference type="EMBL" id="AGA67784.1"/>
    </source>
</evidence>
<organism evidence="1 2">
    <name type="scientific">Desulfitobacterium dichloroeliminans (strain LMG P-21439 / DCA1)</name>
    <dbReference type="NCBI Taxonomy" id="871963"/>
    <lineage>
        <taxon>Bacteria</taxon>
        <taxon>Bacillati</taxon>
        <taxon>Bacillota</taxon>
        <taxon>Clostridia</taxon>
        <taxon>Eubacteriales</taxon>
        <taxon>Desulfitobacteriaceae</taxon>
        <taxon>Desulfitobacterium</taxon>
    </lineage>
</organism>
<protein>
    <submittedName>
        <fullName evidence="1">Uncharacterized protein</fullName>
    </submittedName>
</protein>
<dbReference type="KEGG" id="ddl:Desdi_0235"/>
<dbReference type="Proteomes" id="UP000010797">
    <property type="component" value="Chromosome"/>
</dbReference>
<dbReference type="EMBL" id="CP003344">
    <property type="protein sequence ID" value="AGA67784.1"/>
    <property type="molecule type" value="Genomic_DNA"/>
</dbReference>
<dbReference type="RefSeq" id="WP_015260791.1">
    <property type="nucleotide sequence ID" value="NC_019903.1"/>
</dbReference>
<keyword evidence="2" id="KW-1185">Reference proteome</keyword>
<dbReference type="HOGENOM" id="CLU_1755886_0_0_9"/>
<reference evidence="2" key="1">
    <citation type="submission" date="2012-02" db="EMBL/GenBank/DDBJ databases">
        <title>Complete sequence of Desulfitobacterium dichloroeliminans LMG P-21439.</title>
        <authorList>
            <person name="Lucas S."/>
            <person name="Han J."/>
            <person name="Lapidus A."/>
            <person name="Cheng J.-F."/>
            <person name="Goodwin L."/>
            <person name="Pitluck S."/>
            <person name="Peters L."/>
            <person name="Ovchinnikova G."/>
            <person name="Teshima H."/>
            <person name="Detter J.C."/>
            <person name="Han C."/>
            <person name="Tapia R."/>
            <person name="Land M."/>
            <person name="Hauser L."/>
            <person name="Kyrpides N."/>
            <person name="Ivanova N."/>
            <person name="Pagani I."/>
            <person name="Kruse T."/>
            <person name="de Vos W.M."/>
            <person name="Boon N."/>
            <person name="Smidt H."/>
            <person name="Woyke T."/>
        </authorList>
    </citation>
    <scope>NUCLEOTIDE SEQUENCE [LARGE SCALE GENOMIC DNA]</scope>
    <source>
        <strain evidence="2">LMG P-21439 / DCA1</strain>
    </source>
</reference>
<gene>
    <name evidence="1" type="ordered locus">Desdi_0235</name>
</gene>
<evidence type="ECO:0000313" key="2">
    <source>
        <dbReference type="Proteomes" id="UP000010797"/>
    </source>
</evidence>
<dbReference type="AlphaFoldDB" id="L0F1P6"/>